<comment type="caution">
    <text evidence="2">The sequence shown here is derived from an EMBL/GenBank/DDBJ whole genome shotgun (WGS) entry which is preliminary data.</text>
</comment>
<sequence>MTDQLRSYPAANAEIAELTNVKHVFVKASAQVNNRSENSHQPHTGTRASDARLPGSSTHPSIPLELRPNPAALRAQETFATRLALSQTARRALCRIASLH</sequence>
<dbReference type="Proteomes" id="UP000195569">
    <property type="component" value="Unassembled WGS sequence"/>
</dbReference>
<feature type="compositionally biased region" description="Polar residues" evidence="1">
    <location>
        <begin position="30"/>
        <end position="47"/>
    </location>
</feature>
<feature type="region of interest" description="Disordered" evidence="1">
    <location>
        <begin position="30"/>
        <end position="68"/>
    </location>
</feature>
<dbReference type="AlphaFoldDB" id="A0A1N7RIN2"/>
<protein>
    <submittedName>
        <fullName evidence="2">Uncharacterized protein</fullName>
    </submittedName>
</protein>
<evidence type="ECO:0000313" key="2">
    <source>
        <dbReference type="EMBL" id="SIT34966.1"/>
    </source>
</evidence>
<proteinExistence type="predicted"/>
<name>A0A1N7RIN2_9BURK</name>
<gene>
    <name evidence="2" type="ORF">BN2476_10028</name>
</gene>
<evidence type="ECO:0000313" key="3">
    <source>
        <dbReference type="Proteomes" id="UP000195569"/>
    </source>
</evidence>
<organism evidence="2 3">
    <name type="scientific">Paraburkholderia piptadeniae</name>
    <dbReference type="NCBI Taxonomy" id="1701573"/>
    <lineage>
        <taxon>Bacteria</taxon>
        <taxon>Pseudomonadati</taxon>
        <taxon>Pseudomonadota</taxon>
        <taxon>Betaproteobacteria</taxon>
        <taxon>Burkholderiales</taxon>
        <taxon>Burkholderiaceae</taxon>
        <taxon>Paraburkholderia</taxon>
    </lineage>
</organism>
<dbReference type="EMBL" id="CYGY02000001">
    <property type="protein sequence ID" value="SIT34966.1"/>
    <property type="molecule type" value="Genomic_DNA"/>
</dbReference>
<evidence type="ECO:0000256" key="1">
    <source>
        <dbReference type="SAM" id="MobiDB-lite"/>
    </source>
</evidence>
<keyword evidence="3" id="KW-1185">Reference proteome</keyword>
<accession>A0A1N7RIN2</accession>
<reference evidence="2" key="1">
    <citation type="submission" date="2016-12" db="EMBL/GenBank/DDBJ databases">
        <authorList>
            <person name="Moulin L."/>
        </authorList>
    </citation>
    <scope>NUCLEOTIDE SEQUENCE [LARGE SCALE GENOMIC DNA]</scope>
    <source>
        <strain evidence="2">STM 7183</strain>
    </source>
</reference>